<evidence type="ECO:0000259" key="3">
    <source>
        <dbReference type="Pfam" id="PF16347"/>
    </source>
</evidence>
<dbReference type="EMBL" id="UINC01019949">
    <property type="protein sequence ID" value="SVA84247.1"/>
    <property type="molecule type" value="Genomic_DNA"/>
</dbReference>
<keyword evidence="2" id="KW-0378">Hydrolase</keyword>
<accession>A0A381Z664</accession>
<dbReference type="InterPro" id="IPR024607">
    <property type="entry name" value="Sulfatase_CS"/>
</dbReference>
<dbReference type="SUPFAM" id="SSF53649">
    <property type="entry name" value="Alkaline phosphatase-like"/>
    <property type="match status" value="1"/>
</dbReference>
<evidence type="ECO:0000256" key="1">
    <source>
        <dbReference type="ARBA" id="ARBA00008779"/>
    </source>
</evidence>
<dbReference type="GO" id="GO:0016787">
    <property type="term" value="F:hydrolase activity"/>
    <property type="evidence" value="ECO:0007669"/>
    <property type="project" value="UniProtKB-KW"/>
</dbReference>
<dbReference type="CDD" id="cd16031">
    <property type="entry name" value="G6S_like"/>
    <property type="match status" value="1"/>
</dbReference>
<dbReference type="InterPro" id="IPR017850">
    <property type="entry name" value="Alkaline_phosphatase_core_sf"/>
</dbReference>
<organism evidence="4">
    <name type="scientific">marine metagenome</name>
    <dbReference type="NCBI Taxonomy" id="408172"/>
    <lineage>
        <taxon>unclassified sequences</taxon>
        <taxon>metagenomes</taxon>
        <taxon>ecological metagenomes</taxon>
    </lineage>
</organism>
<dbReference type="PROSITE" id="PS00149">
    <property type="entry name" value="SULFATASE_2"/>
    <property type="match status" value="1"/>
</dbReference>
<dbReference type="InterPro" id="IPR002591">
    <property type="entry name" value="Phosphodiest/P_Trfase"/>
</dbReference>
<dbReference type="Gene3D" id="3.40.720.10">
    <property type="entry name" value="Alkaline Phosphatase, subunit A"/>
    <property type="match status" value="2"/>
</dbReference>
<feature type="domain" description="N-sulphoglucosamine sulphohydrolase C-terminal" evidence="3">
    <location>
        <begin position="382"/>
        <end position="535"/>
    </location>
</feature>
<comment type="similarity">
    <text evidence="1">Belongs to the sulfatase family.</text>
</comment>
<name>A0A381Z664_9ZZZZ</name>
<dbReference type="PANTHER" id="PTHR43108:SF6">
    <property type="entry name" value="N-SULPHOGLUCOSAMINE SULPHOHYDROLASE"/>
    <property type="match status" value="1"/>
</dbReference>
<sequence>MGLWTNSRGLIGMREYLYTAIVCVLLFQSQFKDNSGNLLGQGKAGVADRPNIIFIMTDDHTKQAMSCYGSQINQTPNIDRIAKEGIRFENSFVTNSICAPSRAVALTGKYSHINGLKDNRDRFNGDQMTFPKLLQKAGYQTALVGKWHLKTTPQGFDTWKILPGQGDYYNPRFITKDDTMKYEGYVTTLITDFAIETLKKFDQEKPFCLLYFHKAPHRNWMPDSKYLTMYDGVDIPMPETFFDDYQTRSDAARQQDMEVINLYNSTDMKIHSTGKEEKYSGGNEAFRMNAPENWRRLYNSLTDEQRQAWDTAYEPKNRAFLDANLSGVELAKWKYQRYIKDYLRCVASVDDNIGRLLDYLDENGLTENTVVIYTSDQGFYLGEHGWYDKRFMYEESLGMPLIIRYPREISAGRTLDEMVLNLDFCPTILDYAKVKVPAEIQGESLRPFLRGESPQQWRTMIYYHYYEYPHGWHDVKRHYGIRTRNFKLIHFYDDIHTSELYDLQKDPHELNNVYDRAQFNGIQNELETQLQELKKYYMDYE</sequence>
<proteinExistence type="inferred from homology"/>
<gene>
    <name evidence="4" type="ORF">METZ01_LOCUS137101</name>
</gene>
<dbReference type="Pfam" id="PF01663">
    <property type="entry name" value="Phosphodiest"/>
    <property type="match status" value="1"/>
</dbReference>
<evidence type="ECO:0000256" key="2">
    <source>
        <dbReference type="ARBA" id="ARBA00022801"/>
    </source>
</evidence>
<protein>
    <recommendedName>
        <fullName evidence="3">N-sulphoglucosamine sulphohydrolase C-terminal domain-containing protein</fullName>
    </recommendedName>
</protein>
<dbReference type="Pfam" id="PF16347">
    <property type="entry name" value="SGSH_C"/>
    <property type="match status" value="1"/>
</dbReference>
<evidence type="ECO:0000313" key="4">
    <source>
        <dbReference type="EMBL" id="SVA84247.1"/>
    </source>
</evidence>
<dbReference type="PANTHER" id="PTHR43108">
    <property type="entry name" value="N-ACETYLGLUCOSAMINE-6-SULFATASE FAMILY MEMBER"/>
    <property type="match status" value="1"/>
</dbReference>
<dbReference type="InterPro" id="IPR032506">
    <property type="entry name" value="SGSH_C"/>
</dbReference>
<dbReference type="AlphaFoldDB" id="A0A381Z664"/>
<reference evidence="4" key="1">
    <citation type="submission" date="2018-05" db="EMBL/GenBank/DDBJ databases">
        <authorList>
            <person name="Lanie J.A."/>
            <person name="Ng W.-L."/>
            <person name="Kazmierczak K.M."/>
            <person name="Andrzejewski T.M."/>
            <person name="Davidsen T.M."/>
            <person name="Wayne K.J."/>
            <person name="Tettelin H."/>
            <person name="Glass J.I."/>
            <person name="Rusch D."/>
            <person name="Podicherti R."/>
            <person name="Tsui H.-C.T."/>
            <person name="Winkler M.E."/>
        </authorList>
    </citation>
    <scope>NUCLEOTIDE SEQUENCE</scope>
</reference>